<dbReference type="PANTHER" id="PTHR21237">
    <property type="entry name" value="GRPE PROTEIN"/>
    <property type="match status" value="1"/>
</dbReference>
<evidence type="ECO:0000256" key="4">
    <source>
        <dbReference type="RuleBase" id="RU004478"/>
    </source>
</evidence>
<evidence type="ECO:0000313" key="7">
    <source>
        <dbReference type="EMBL" id="PSK85216.1"/>
    </source>
</evidence>
<keyword evidence="2 3" id="KW-0143">Chaperone</keyword>
<dbReference type="PRINTS" id="PR00773">
    <property type="entry name" value="GRPEPROTEIN"/>
</dbReference>
<keyword evidence="9" id="KW-1185">Reference proteome</keyword>
<evidence type="ECO:0000313" key="8">
    <source>
        <dbReference type="Proteomes" id="UP000240621"/>
    </source>
</evidence>
<comment type="function">
    <text evidence="3">Participates actively in the response to hyperosmotic and heat shock by preventing the aggregation of stress-denatured proteins, in association with DnaK and GrpE. It is the nucleotide exchange factor for DnaK and may function as a thermosensor. Unfolded proteins bind initially to DnaJ; upon interaction with the DnaJ-bound protein, DnaK hydrolyzes its bound ATP, resulting in the formation of a stable complex. GrpE releases ADP from DnaK; ATP binding to DnaK triggers the release of the substrate protein, thus completing the reaction cycle. Several rounds of ATP-dependent interactions between DnaJ, DnaK and GrpE are required for fully efficient folding.</text>
</comment>
<evidence type="ECO:0000256" key="1">
    <source>
        <dbReference type="ARBA" id="ARBA00009054"/>
    </source>
</evidence>
<evidence type="ECO:0000256" key="5">
    <source>
        <dbReference type="SAM" id="MobiDB-lite"/>
    </source>
</evidence>
<dbReference type="Proteomes" id="UP000396862">
    <property type="component" value="Unassembled WGS sequence"/>
</dbReference>
<dbReference type="SUPFAM" id="SSF51064">
    <property type="entry name" value="Head domain of nucleotide exchange factor GrpE"/>
    <property type="match status" value="1"/>
</dbReference>
<comment type="similarity">
    <text evidence="1 3 4">Belongs to the GrpE family.</text>
</comment>
<feature type="compositionally biased region" description="Basic and acidic residues" evidence="5">
    <location>
        <begin position="37"/>
        <end position="52"/>
    </location>
</feature>
<evidence type="ECO:0000256" key="3">
    <source>
        <dbReference type="HAMAP-Rule" id="MF_01151"/>
    </source>
</evidence>
<feature type="compositionally biased region" description="Basic and acidic residues" evidence="5">
    <location>
        <begin position="1"/>
        <end position="15"/>
    </location>
</feature>
<keyword evidence="3" id="KW-0963">Cytoplasm</keyword>
<dbReference type="AlphaFoldDB" id="A0A2P8CJS0"/>
<dbReference type="GO" id="GO:0006457">
    <property type="term" value="P:protein folding"/>
    <property type="evidence" value="ECO:0007669"/>
    <property type="project" value="InterPro"/>
</dbReference>
<evidence type="ECO:0000313" key="6">
    <source>
        <dbReference type="EMBL" id="GET19838.1"/>
    </source>
</evidence>
<evidence type="ECO:0000313" key="9">
    <source>
        <dbReference type="Proteomes" id="UP000396862"/>
    </source>
</evidence>
<dbReference type="GO" id="GO:0005737">
    <property type="term" value="C:cytoplasm"/>
    <property type="evidence" value="ECO:0007669"/>
    <property type="project" value="UniProtKB-SubCell"/>
</dbReference>
<dbReference type="HAMAP" id="MF_01151">
    <property type="entry name" value="GrpE"/>
    <property type="match status" value="1"/>
</dbReference>
<dbReference type="Gene3D" id="3.90.20.20">
    <property type="match status" value="1"/>
</dbReference>
<keyword evidence="3" id="KW-0346">Stress response</keyword>
<dbReference type="OrthoDB" id="9812586at2"/>
<organism evidence="7 8">
    <name type="scientific">Prolixibacter denitrificans</name>
    <dbReference type="NCBI Taxonomy" id="1541063"/>
    <lineage>
        <taxon>Bacteria</taxon>
        <taxon>Pseudomonadati</taxon>
        <taxon>Bacteroidota</taxon>
        <taxon>Bacteroidia</taxon>
        <taxon>Marinilabiliales</taxon>
        <taxon>Prolixibacteraceae</taxon>
        <taxon>Prolixibacter</taxon>
    </lineage>
</organism>
<name>A0A2P8CJS0_9BACT</name>
<dbReference type="Proteomes" id="UP000240621">
    <property type="component" value="Unassembled WGS sequence"/>
</dbReference>
<feature type="region of interest" description="Disordered" evidence="5">
    <location>
        <begin position="1"/>
        <end position="65"/>
    </location>
</feature>
<dbReference type="GO" id="GO:0051082">
    <property type="term" value="F:unfolded protein binding"/>
    <property type="evidence" value="ECO:0007669"/>
    <property type="project" value="TreeGrafter"/>
</dbReference>
<protein>
    <recommendedName>
        <fullName evidence="3">Protein GrpE</fullName>
    </recommendedName>
    <alternativeName>
        <fullName evidence="3">HSP-70 cofactor</fullName>
    </alternativeName>
</protein>
<dbReference type="RefSeq" id="WP_106540276.1">
    <property type="nucleotide sequence ID" value="NZ_BLAU01000001.1"/>
</dbReference>
<reference evidence="7 8" key="1">
    <citation type="submission" date="2018-03" db="EMBL/GenBank/DDBJ databases">
        <title>Genomic Encyclopedia of Archaeal and Bacterial Type Strains, Phase II (KMG-II): from individual species to whole genera.</title>
        <authorList>
            <person name="Goeker M."/>
        </authorList>
    </citation>
    <scope>NUCLEOTIDE SEQUENCE [LARGE SCALE GENOMIC DNA]</scope>
    <source>
        <strain evidence="7 8">DSM 27267</strain>
    </source>
</reference>
<dbReference type="Pfam" id="PF01025">
    <property type="entry name" value="GrpE"/>
    <property type="match status" value="1"/>
</dbReference>
<dbReference type="EMBL" id="PYGC01000001">
    <property type="protein sequence ID" value="PSK85216.1"/>
    <property type="molecule type" value="Genomic_DNA"/>
</dbReference>
<dbReference type="GO" id="GO:0051087">
    <property type="term" value="F:protein-folding chaperone binding"/>
    <property type="evidence" value="ECO:0007669"/>
    <property type="project" value="InterPro"/>
</dbReference>
<dbReference type="CDD" id="cd00446">
    <property type="entry name" value="GrpE"/>
    <property type="match status" value="1"/>
</dbReference>
<evidence type="ECO:0000256" key="2">
    <source>
        <dbReference type="ARBA" id="ARBA00023186"/>
    </source>
</evidence>
<dbReference type="EMBL" id="BLAU01000001">
    <property type="protein sequence ID" value="GET19838.1"/>
    <property type="molecule type" value="Genomic_DNA"/>
</dbReference>
<gene>
    <name evidence="3" type="primary">grpE</name>
    <name evidence="7" type="ORF">CLV93_101168</name>
    <name evidence="6" type="ORF">JCM18694_00840</name>
</gene>
<comment type="subunit">
    <text evidence="3">Homodimer.</text>
</comment>
<dbReference type="GO" id="GO:0042803">
    <property type="term" value="F:protein homodimerization activity"/>
    <property type="evidence" value="ECO:0007669"/>
    <property type="project" value="InterPro"/>
</dbReference>
<comment type="subcellular location">
    <subcellularLocation>
        <location evidence="3">Cytoplasm</location>
    </subcellularLocation>
</comment>
<accession>A0A2P8CJS0</accession>
<dbReference type="InterPro" id="IPR009012">
    <property type="entry name" value="GrpE_head"/>
</dbReference>
<comment type="caution">
    <text evidence="7">The sequence shown here is derived from an EMBL/GenBank/DDBJ whole genome shotgun (WGS) entry which is preliminary data.</text>
</comment>
<dbReference type="SUPFAM" id="SSF58014">
    <property type="entry name" value="Coiled-coil domain of nucleotide exchange factor GrpE"/>
    <property type="match status" value="1"/>
</dbReference>
<proteinExistence type="inferred from homology"/>
<dbReference type="InterPro" id="IPR000740">
    <property type="entry name" value="GrpE"/>
</dbReference>
<sequence>MSKEKKQQEEQKEMNTNEMEEKEVTIDSSSDNDEVSTADKEKQSEEKHDDKKDKKKSKKDKDADKVAELEKQVEAMNDKYLRLSAEFDNYRRRTLKEKMELTKTAGESILVNILPVIDDFERAISSMEQGLESAAVKDGVELIYGKFKEFLNQNGVKEIEANGTEFDTDLHEALTKIPAPSDDLKGKVVDVIQKGYVLNDKVIRFAKVVVGE</sequence>
<dbReference type="InterPro" id="IPR013805">
    <property type="entry name" value="GrpE_CC"/>
</dbReference>
<dbReference type="GO" id="GO:0000774">
    <property type="term" value="F:adenyl-nucleotide exchange factor activity"/>
    <property type="evidence" value="ECO:0007669"/>
    <property type="project" value="InterPro"/>
</dbReference>
<reference evidence="6 9" key="2">
    <citation type="submission" date="2019-10" db="EMBL/GenBank/DDBJ databases">
        <title>Prolixibacter strains distinguished by the presence of nitrate reductase genes were adept at nitrate-dependent anaerobic corrosion of metallic iron and carbon steel.</title>
        <authorList>
            <person name="Iino T."/>
            <person name="Shono N."/>
            <person name="Ito K."/>
            <person name="Nakamura R."/>
            <person name="Sueoka K."/>
            <person name="Harayama S."/>
            <person name="Ohkuma M."/>
        </authorList>
    </citation>
    <scope>NUCLEOTIDE SEQUENCE [LARGE SCALE GENOMIC DNA]</scope>
    <source>
        <strain evidence="6 9">MIC1-1</strain>
    </source>
</reference>
<dbReference type="Gene3D" id="2.30.22.10">
    <property type="entry name" value="Head domain of nucleotide exchange factor GrpE"/>
    <property type="match status" value="1"/>
</dbReference>
<dbReference type="PANTHER" id="PTHR21237:SF23">
    <property type="entry name" value="GRPE PROTEIN HOMOLOG, MITOCHONDRIAL"/>
    <property type="match status" value="1"/>
</dbReference>